<dbReference type="Gene3D" id="3.90.79.10">
    <property type="entry name" value="Nucleoside Triphosphate Pyrophosphohydrolase"/>
    <property type="match status" value="1"/>
</dbReference>
<feature type="domain" description="Nudix hydrolase" evidence="2">
    <location>
        <begin position="66"/>
        <end position="204"/>
    </location>
</feature>
<evidence type="ECO:0000313" key="4">
    <source>
        <dbReference type="Proteomes" id="UP000198584"/>
    </source>
</evidence>
<sequence length="204" mass="23475">MSDKWLTWAKEIQAISQAGLTYTKDVYDVERYQRLRELSTEILEEYTDEPMEKIIDLFANETGYQTPKVDIRAVVFHEEKLLLVQEKSDGKWALPGGWADIGFSPKEVAVKEVYEEAGIEVAARQLLGLVDMHKHPHPPMASHIYKVFIACDWKDGKLQGGIETDHAAFFQKDRLPELSIGRNTHEQIEHLFTMQKETLPPFCD</sequence>
<reference evidence="3 4" key="1">
    <citation type="submission" date="2016-10" db="EMBL/GenBank/DDBJ databases">
        <authorList>
            <person name="de Groot N.N."/>
        </authorList>
    </citation>
    <scope>NUCLEOTIDE SEQUENCE [LARGE SCALE GENOMIC DNA]</scope>
    <source>
        <strain evidence="3 4">CCM7597</strain>
    </source>
</reference>
<dbReference type="Pfam" id="PF12535">
    <property type="entry name" value="Nudix_N"/>
    <property type="match status" value="1"/>
</dbReference>
<evidence type="ECO:0000259" key="2">
    <source>
        <dbReference type="PROSITE" id="PS51462"/>
    </source>
</evidence>
<organism evidence="3 4">
    <name type="scientific">Thalassobacillus cyri</name>
    <dbReference type="NCBI Taxonomy" id="571932"/>
    <lineage>
        <taxon>Bacteria</taxon>
        <taxon>Bacillati</taxon>
        <taxon>Bacillota</taxon>
        <taxon>Bacilli</taxon>
        <taxon>Bacillales</taxon>
        <taxon>Bacillaceae</taxon>
        <taxon>Thalassobacillus</taxon>
    </lineage>
</organism>
<keyword evidence="4" id="KW-1185">Reference proteome</keyword>
<dbReference type="CDD" id="cd04672">
    <property type="entry name" value="NUDIX_CDP-Chase_like"/>
    <property type="match status" value="1"/>
</dbReference>
<dbReference type="PANTHER" id="PTHR43736">
    <property type="entry name" value="ADP-RIBOSE PYROPHOSPHATASE"/>
    <property type="match status" value="1"/>
</dbReference>
<gene>
    <name evidence="3" type="ORF">SAMN05421743_12845</name>
</gene>
<comment type="similarity">
    <text evidence="1">Belongs to the Nudix hydrolase family.</text>
</comment>
<accession>A0A1H4HHZ7</accession>
<dbReference type="InterPro" id="IPR015797">
    <property type="entry name" value="NUDIX_hydrolase-like_dom_sf"/>
</dbReference>
<dbReference type="EMBL" id="FNQR01000028">
    <property type="protein sequence ID" value="SEB20702.1"/>
    <property type="molecule type" value="Genomic_DNA"/>
</dbReference>
<dbReference type="Gene3D" id="6.10.250.1120">
    <property type="match status" value="1"/>
</dbReference>
<dbReference type="STRING" id="571932.SAMN05421743_12845"/>
<dbReference type="SUPFAM" id="SSF55811">
    <property type="entry name" value="Nudix"/>
    <property type="match status" value="1"/>
</dbReference>
<dbReference type="InterPro" id="IPR000086">
    <property type="entry name" value="NUDIX_hydrolase_dom"/>
</dbReference>
<dbReference type="RefSeq" id="WP_093046906.1">
    <property type="nucleotide sequence ID" value="NZ_FNQR01000028.1"/>
</dbReference>
<evidence type="ECO:0000313" key="3">
    <source>
        <dbReference type="EMBL" id="SEB20702.1"/>
    </source>
</evidence>
<dbReference type="AlphaFoldDB" id="A0A1H4HHZ7"/>
<protein>
    <submittedName>
        <fullName evidence="3">ADP-ribose pyrophosphatase YjhB, NUDIX family</fullName>
    </submittedName>
</protein>
<dbReference type="Pfam" id="PF00293">
    <property type="entry name" value="NUDIX"/>
    <property type="match status" value="1"/>
</dbReference>
<dbReference type="InterPro" id="IPR059176">
    <property type="entry name" value="UDP-X_N"/>
</dbReference>
<dbReference type="PROSITE" id="PS51462">
    <property type="entry name" value="NUDIX"/>
    <property type="match status" value="1"/>
</dbReference>
<dbReference type="OrthoDB" id="9804442at2"/>
<dbReference type="Proteomes" id="UP000198584">
    <property type="component" value="Unassembled WGS sequence"/>
</dbReference>
<evidence type="ECO:0000256" key="1">
    <source>
        <dbReference type="ARBA" id="ARBA00005582"/>
    </source>
</evidence>
<dbReference type="PANTHER" id="PTHR43736:SF1">
    <property type="entry name" value="DIHYDRONEOPTERIN TRIPHOSPHATE DIPHOSPHATASE"/>
    <property type="match status" value="1"/>
</dbReference>
<proteinExistence type="inferred from homology"/>
<name>A0A1H4HHZ7_9BACI</name>